<evidence type="ECO:0000313" key="1">
    <source>
        <dbReference type="EMBL" id="ETO01555.1"/>
    </source>
</evidence>
<gene>
    <name evidence="1" type="ORF">RFI_35885</name>
</gene>
<keyword evidence="2" id="KW-1185">Reference proteome</keyword>
<name>X6LLE9_RETFI</name>
<accession>X6LLE9</accession>
<dbReference type="AlphaFoldDB" id="X6LLE9"/>
<sequence>LDSWDVNAKDGSIGEKVLFDVSYGRGYFACRKLISNAVDRYSYPKYCFDMFYQGNQVATGSQFQSRNDDEIWDKLDPDMENGTKNIIDEKKETNIMNDISGAKIQDIWEKYFNGDSIAKYVLRR</sequence>
<feature type="non-terminal residue" evidence="1">
    <location>
        <position position="1"/>
    </location>
</feature>
<evidence type="ECO:0000313" key="2">
    <source>
        <dbReference type="Proteomes" id="UP000023152"/>
    </source>
</evidence>
<protein>
    <submittedName>
        <fullName evidence="1">Uncharacterized protein</fullName>
    </submittedName>
</protein>
<organism evidence="1 2">
    <name type="scientific">Reticulomyxa filosa</name>
    <dbReference type="NCBI Taxonomy" id="46433"/>
    <lineage>
        <taxon>Eukaryota</taxon>
        <taxon>Sar</taxon>
        <taxon>Rhizaria</taxon>
        <taxon>Retaria</taxon>
        <taxon>Foraminifera</taxon>
        <taxon>Monothalamids</taxon>
        <taxon>Reticulomyxidae</taxon>
        <taxon>Reticulomyxa</taxon>
    </lineage>
</organism>
<dbReference type="Proteomes" id="UP000023152">
    <property type="component" value="Unassembled WGS sequence"/>
</dbReference>
<dbReference type="EMBL" id="ASPP01037980">
    <property type="protein sequence ID" value="ETO01555.1"/>
    <property type="molecule type" value="Genomic_DNA"/>
</dbReference>
<proteinExistence type="predicted"/>
<feature type="non-terminal residue" evidence="1">
    <location>
        <position position="124"/>
    </location>
</feature>
<reference evidence="1 2" key="1">
    <citation type="journal article" date="2013" name="Curr. Biol.">
        <title>The Genome of the Foraminiferan Reticulomyxa filosa.</title>
        <authorList>
            <person name="Glockner G."/>
            <person name="Hulsmann N."/>
            <person name="Schleicher M."/>
            <person name="Noegel A.A."/>
            <person name="Eichinger L."/>
            <person name="Gallinger C."/>
            <person name="Pawlowski J."/>
            <person name="Sierra R."/>
            <person name="Euteneuer U."/>
            <person name="Pillet L."/>
            <person name="Moustafa A."/>
            <person name="Platzer M."/>
            <person name="Groth M."/>
            <person name="Szafranski K."/>
            <person name="Schliwa M."/>
        </authorList>
    </citation>
    <scope>NUCLEOTIDE SEQUENCE [LARGE SCALE GENOMIC DNA]</scope>
</reference>
<comment type="caution">
    <text evidence="1">The sequence shown here is derived from an EMBL/GenBank/DDBJ whole genome shotgun (WGS) entry which is preliminary data.</text>
</comment>